<dbReference type="PANTHER" id="PTHR47337:SF1">
    <property type="entry name" value="TETRATRICOPEPTIDE REPEAT (TPR)-LIKE SUPERFAMILY PROTEIN"/>
    <property type="match status" value="1"/>
</dbReference>
<dbReference type="InterPro" id="IPR019734">
    <property type="entry name" value="TPR_rpt"/>
</dbReference>
<dbReference type="SMART" id="SM00028">
    <property type="entry name" value="TPR"/>
    <property type="match status" value="5"/>
</dbReference>
<evidence type="ECO:0008006" key="5">
    <source>
        <dbReference type="Google" id="ProtNLM"/>
    </source>
</evidence>
<keyword evidence="1" id="KW-0802">TPR repeat</keyword>
<dbReference type="SUPFAM" id="SSF82199">
    <property type="entry name" value="SET domain"/>
    <property type="match status" value="1"/>
</dbReference>
<feature type="coiled-coil region" evidence="2">
    <location>
        <begin position="602"/>
        <end position="660"/>
    </location>
</feature>
<evidence type="ECO:0000256" key="2">
    <source>
        <dbReference type="SAM" id="Coils"/>
    </source>
</evidence>
<proteinExistence type="predicted"/>
<feature type="repeat" description="TPR" evidence="1">
    <location>
        <begin position="63"/>
        <end position="96"/>
    </location>
</feature>
<dbReference type="PROSITE" id="PS50005">
    <property type="entry name" value="TPR"/>
    <property type="match status" value="2"/>
</dbReference>
<dbReference type="SUPFAM" id="SSF48452">
    <property type="entry name" value="TPR-like"/>
    <property type="match status" value="2"/>
</dbReference>
<dbReference type="Proteomes" id="UP000631114">
    <property type="component" value="Unassembled WGS sequence"/>
</dbReference>
<dbReference type="PANTHER" id="PTHR47337">
    <property type="entry name" value="TETRATRICOPEPTIDE REPEAT (TPR)-LIKE SUPERFAMILY PROTEIN"/>
    <property type="match status" value="1"/>
</dbReference>
<dbReference type="Pfam" id="PF13181">
    <property type="entry name" value="TPR_8"/>
    <property type="match status" value="1"/>
</dbReference>
<dbReference type="SUPFAM" id="SSF144232">
    <property type="entry name" value="HIT/MYND zinc finger-like"/>
    <property type="match status" value="1"/>
</dbReference>
<feature type="repeat" description="TPR" evidence="1">
    <location>
        <begin position="141"/>
        <end position="174"/>
    </location>
</feature>
<dbReference type="Gene3D" id="2.170.270.10">
    <property type="entry name" value="SET domain"/>
    <property type="match status" value="1"/>
</dbReference>
<reference evidence="3 4" key="1">
    <citation type="submission" date="2020-10" db="EMBL/GenBank/DDBJ databases">
        <title>The Coptis chinensis genome and diversification of protoberbering-type alkaloids.</title>
        <authorList>
            <person name="Wang B."/>
            <person name="Shu S."/>
            <person name="Song C."/>
            <person name="Liu Y."/>
        </authorList>
    </citation>
    <scope>NUCLEOTIDE SEQUENCE [LARGE SCALE GENOMIC DNA]</scope>
    <source>
        <strain evidence="3">HL-2020</strain>
        <tissue evidence="3">Leaf</tissue>
    </source>
</reference>
<keyword evidence="2" id="KW-0175">Coiled coil</keyword>
<dbReference type="OrthoDB" id="1926212at2759"/>
<accession>A0A835LDS6</accession>
<evidence type="ECO:0000313" key="4">
    <source>
        <dbReference type="Proteomes" id="UP000631114"/>
    </source>
</evidence>
<dbReference type="InterPro" id="IPR011990">
    <property type="entry name" value="TPR-like_helical_dom_sf"/>
</dbReference>
<organism evidence="3 4">
    <name type="scientific">Coptis chinensis</name>
    <dbReference type="NCBI Taxonomy" id="261450"/>
    <lineage>
        <taxon>Eukaryota</taxon>
        <taxon>Viridiplantae</taxon>
        <taxon>Streptophyta</taxon>
        <taxon>Embryophyta</taxon>
        <taxon>Tracheophyta</taxon>
        <taxon>Spermatophyta</taxon>
        <taxon>Magnoliopsida</taxon>
        <taxon>Ranunculales</taxon>
        <taxon>Ranunculaceae</taxon>
        <taxon>Coptidoideae</taxon>
        <taxon>Coptis</taxon>
    </lineage>
</organism>
<dbReference type="InterPro" id="IPR046341">
    <property type="entry name" value="SET_dom_sf"/>
</dbReference>
<sequence length="781" mass="87909">MEKLESSVPCTLKKMIAESTAEDLPSTCSSLLDFFLSLQLFHTVVGELTDTEKALCSKNNEIALEFKQKGNECFTSGDYDQALSFYTQALRFAPMDYANEAEKSLVSTLYINRASTLHKLGFLVECVRDCDRAVVLAPYYAKAWYRRGKANVSLESYKDAIKDFNVAISLELSTGGKRRIRDESVTSLKLPWFIVKNHMLCIMQILLKQYRNTHCHFCLNELPKDSVPCSSCSTPLYCSQNCQVQASGQNSWSNINNNLLDGNLSNNVDRHIQSIYFSNKCGVAVADSIEWFIPEHRHECGGIHWPAILPSEIILAGRVLVKLVEQRKQSKGTMKPIDALELTHNYGRMPSKIKLELHIYSVVLAYCLQRSCTVELPLDGNFASQLVILISQIRVNSMAVVHMKSQDSYRTLGQSGSSPSKDTLTTNIEQVRVGQAIYSTGSLFNHSCQPNIHAYFLSRTLFIRSTEFVTAGYPLELSYGPQVGQWNFTERQQLLGDQYAFKCQCSGCSELNFSDLVRDALSCLNPGCSGVVLDEHVAFYENQEGRCLEDVPSICSLEHRHPVDKMKREAIKKVGQLLFEQKDGTRCIDHGCCLNCGSYRSLEQSRIVSEKAKSNINRLQDTILTKHIPRNVLFDAVRALQLLRSTLHAYSKDIAQAEDNLAEAFSLVGDFQRAMHHCRSSIQILEKLYHPKHIVIGNELAKLASLELSLGECTKAMDSINRLEEIFSVYYGSHAGRIFPYLDSLQKDASKLYEDERLLHSSSSTKGDISWCVHLQFVSIS</sequence>
<dbReference type="AlphaFoldDB" id="A0A835LDS6"/>
<keyword evidence="4" id="KW-1185">Reference proteome</keyword>
<name>A0A835LDS6_9MAGN</name>
<evidence type="ECO:0000313" key="3">
    <source>
        <dbReference type="EMBL" id="KAF9591803.1"/>
    </source>
</evidence>
<gene>
    <name evidence="3" type="ORF">IFM89_007358</name>
</gene>
<dbReference type="EMBL" id="JADFTS010000008">
    <property type="protein sequence ID" value="KAF9591803.1"/>
    <property type="molecule type" value="Genomic_DNA"/>
</dbReference>
<evidence type="ECO:0000256" key="1">
    <source>
        <dbReference type="PROSITE-ProRule" id="PRU00339"/>
    </source>
</evidence>
<comment type="caution">
    <text evidence="3">The sequence shown here is derived from an EMBL/GenBank/DDBJ whole genome shotgun (WGS) entry which is preliminary data.</text>
</comment>
<dbReference type="Gene3D" id="1.25.40.10">
    <property type="entry name" value="Tetratricopeptide repeat domain"/>
    <property type="match status" value="2"/>
</dbReference>
<protein>
    <recommendedName>
        <fullName evidence="5">SET and MYND domain-containing protein 4</fullName>
    </recommendedName>
</protein>